<organism evidence="2">
    <name type="scientific">marine sediment metagenome</name>
    <dbReference type="NCBI Taxonomy" id="412755"/>
    <lineage>
        <taxon>unclassified sequences</taxon>
        <taxon>metagenomes</taxon>
        <taxon>ecological metagenomes</taxon>
    </lineage>
</organism>
<evidence type="ECO:0000313" key="2">
    <source>
        <dbReference type="EMBL" id="KKN79238.1"/>
    </source>
</evidence>
<dbReference type="AlphaFoldDB" id="A0A0F9WL32"/>
<proteinExistence type="predicted"/>
<keyword evidence="1" id="KW-0732">Signal</keyword>
<reference evidence="2" key="1">
    <citation type="journal article" date="2015" name="Nature">
        <title>Complex archaea that bridge the gap between prokaryotes and eukaryotes.</title>
        <authorList>
            <person name="Spang A."/>
            <person name="Saw J.H."/>
            <person name="Jorgensen S.L."/>
            <person name="Zaremba-Niedzwiedzka K."/>
            <person name="Martijn J."/>
            <person name="Lind A.E."/>
            <person name="van Eijk R."/>
            <person name="Schleper C."/>
            <person name="Guy L."/>
            <person name="Ettema T.J."/>
        </authorList>
    </citation>
    <scope>NUCLEOTIDE SEQUENCE</scope>
</reference>
<dbReference type="PROSITE" id="PS51257">
    <property type="entry name" value="PROKAR_LIPOPROTEIN"/>
    <property type="match status" value="1"/>
</dbReference>
<name>A0A0F9WL32_9ZZZZ</name>
<evidence type="ECO:0008006" key="3">
    <source>
        <dbReference type="Google" id="ProtNLM"/>
    </source>
</evidence>
<comment type="caution">
    <text evidence="2">The sequence shown here is derived from an EMBL/GenBank/DDBJ whole genome shotgun (WGS) entry which is preliminary data.</text>
</comment>
<gene>
    <name evidence="2" type="ORF">LCGC14_0342560</name>
</gene>
<dbReference type="InterPro" id="IPR012640">
    <property type="entry name" value="Membr_lipoprot_lipid_attach_CS"/>
</dbReference>
<dbReference type="EMBL" id="LAZR01000251">
    <property type="protein sequence ID" value="KKN79238.1"/>
    <property type="molecule type" value="Genomic_DNA"/>
</dbReference>
<sequence length="84" mass="9331">MKKLIFVILIALTITGCARSCDDFERTTQGNADYQVIQYSGGVVVGQWSFNGIVNSSLSSDGYYFIINDRMIEVSGTIKIIRID</sequence>
<dbReference type="Pfam" id="PF08139">
    <property type="entry name" value="LPAM_1"/>
    <property type="match status" value="1"/>
</dbReference>
<evidence type="ECO:0000256" key="1">
    <source>
        <dbReference type="ARBA" id="ARBA00022729"/>
    </source>
</evidence>
<accession>A0A0F9WL32</accession>
<protein>
    <recommendedName>
        <fullName evidence="3">DUF5640 domain-containing protein</fullName>
    </recommendedName>
</protein>